<dbReference type="Pfam" id="PF18480">
    <property type="entry name" value="DUF5615"/>
    <property type="match status" value="1"/>
</dbReference>
<evidence type="ECO:0000313" key="3">
    <source>
        <dbReference type="Proteomes" id="UP000094056"/>
    </source>
</evidence>
<evidence type="ECO:0000313" key="2">
    <source>
        <dbReference type="EMBL" id="ODS34523.1"/>
    </source>
</evidence>
<dbReference type="AlphaFoldDB" id="A0A1E3XFV9"/>
<proteinExistence type="predicted"/>
<dbReference type="EMBL" id="MAYW01000004">
    <property type="protein sequence ID" value="ODS34523.1"/>
    <property type="molecule type" value="Genomic_DNA"/>
</dbReference>
<comment type="caution">
    <text evidence="2">The sequence shown here is derived from an EMBL/GenBank/DDBJ whole genome shotgun (WGS) entry which is preliminary data.</text>
</comment>
<protein>
    <recommendedName>
        <fullName evidence="1">DUF5615 domain-containing protein</fullName>
    </recommendedName>
</protein>
<feature type="domain" description="DUF5615" evidence="1">
    <location>
        <begin position="3"/>
        <end position="82"/>
    </location>
</feature>
<sequence length="119" mass="13609">MIRLYLDEDVPETIAMALRLRGYDVITVKEASKKGFTDLKQIQYAASEKRVLFTHNIADFCKIHSDCVNKGYEHSGIIVSKQLPIGVIVKALLRLLSSVNYGNIRNNVIWLSDWIKKEE</sequence>
<evidence type="ECO:0000259" key="1">
    <source>
        <dbReference type="Pfam" id="PF18480"/>
    </source>
</evidence>
<organism evidence="2 3">
    <name type="scientific">Candidatus Scalindua rubra</name>
    <dbReference type="NCBI Taxonomy" id="1872076"/>
    <lineage>
        <taxon>Bacteria</taxon>
        <taxon>Pseudomonadati</taxon>
        <taxon>Planctomycetota</taxon>
        <taxon>Candidatus Brocadiia</taxon>
        <taxon>Candidatus Brocadiales</taxon>
        <taxon>Candidatus Scalinduaceae</taxon>
        <taxon>Candidatus Scalindua</taxon>
    </lineage>
</organism>
<dbReference type="Proteomes" id="UP000094056">
    <property type="component" value="Unassembled WGS sequence"/>
</dbReference>
<reference evidence="2 3" key="1">
    <citation type="submission" date="2016-07" db="EMBL/GenBank/DDBJ databases">
        <title>Draft genome of Scalindua rubra, obtained from a brine-seawater interface in the Red Sea, sheds light on salt adaptation in anammox bacteria.</title>
        <authorList>
            <person name="Speth D.R."/>
            <person name="Lagkouvardos I."/>
            <person name="Wang Y."/>
            <person name="Qian P.-Y."/>
            <person name="Dutilh B.E."/>
            <person name="Jetten M.S."/>
        </authorList>
    </citation>
    <scope>NUCLEOTIDE SEQUENCE [LARGE SCALE GENOMIC DNA]</scope>
    <source>
        <strain evidence="2">BSI-1</strain>
    </source>
</reference>
<name>A0A1E3XFV9_9BACT</name>
<dbReference type="InterPro" id="IPR041049">
    <property type="entry name" value="DUF5615"/>
</dbReference>
<accession>A0A1E3XFV9</accession>
<gene>
    <name evidence="2" type="ORF">SCARUB_00258</name>
</gene>